<dbReference type="InterPro" id="IPR036770">
    <property type="entry name" value="Ankyrin_rpt-contain_sf"/>
</dbReference>
<feature type="repeat" description="ANK" evidence="3">
    <location>
        <begin position="170"/>
        <end position="198"/>
    </location>
</feature>
<dbReference type="OrthoDB" id="20872at2759"/>
<dbReference type="AlphaFoldDB" id="A0A8J2MK47"/>
<evidence type="ECO:0000256" key="2">
    <source>
        <dbReference type="ARBA" id="ARBA00023043"/>
    </source>
</evidence>
<feature type="repeat" description="ANK" evidence="3">
    <location>
        <begin position="103"/>
        <end position="135"/>
    </location>
</feature>
<dbReference type="SMART" id="SM00248">
    <property type="entry name" value="ANK"/>
    <property type="match status" value="10"/>
</dbReference>
<comment type="caution">
    <text evidence="4">The sequence shown here is derived from an EMBL/GenBank/DDBJ whole genome shotgun (WGS) entry which is preliminary data.</text>
</comment>
<dbReference type="Gene3D" id="1.25.40.20">
    <property type="entry name" value="Ankyrin repeat-containing domain"/>
    <property type="match status" value="2"/>
</dbReference>
<proteinExistence type="predicted"/>
<dbReference type="EMBL" id="CAJNRD030001118">
    <property type="protein sequence ID" value="CAG5081353.1"/>
    <property type="molecule type" value="Genomic_DNA"/>
</dbReference>
<gene>
    <name evidence="4" type="ORF">HICCMSTLAB_LOCUS3260</name>
</gene>
<feature type="repeat" description="ANK" evidence="3">
    <location>
        <begin position="230"/>
        <end position="258"/>
    </location>
</feature>
<keyword evidence="5" id="KW-1185">Reference proteome</keyword>
<dbReference type="PANTHER" id="PTHR24171:SF9">
    <property type="entry name" value="ANKYRIN REPEAT DOMAIN-CONTAINING PROTEIN 39"/>
    <property type="match status" value="1"/>
</dbReference>
<dbReference type="Proteomes" id="UP000786811">
    <property type="component" value="Unassembled WGS sequence"/>
</dbReference>
<feature type="repeat" description="ANK" evidence="3">
    <location>
        <begin position="377"/>
        <end position="410"/>
    </location>
</feature>
<dbReference type="PROSITE" id="PS50088">
    <property type="entry name" value="ANK_REPEAT"/>
    <property type="match status" value="8"/>
</dbReference>
<evidence type="ECO:0000313" key="4">
    <source>
        <dbReference type="EMBL" id="CAG5081353.1"/>
    </source>
</evidence>
<dbReference type="InterPro" id="IPR002110">
    <property type="entry name" value="Ankyrin_rpt"/>
</dbReference>
<keyword evidence="1" id="KW-0677">Repeat</keyword>
<keyword evidence="2 3" id="KW-0040">ANK repeat</keyword>
<feature type="repeat" description="ANK" evidence="3">
    <location>
        <begin position="198"/>
        <end position="230"/>
    </location>
</feature>
<feature type="repeat" description="ANK" evidence="3">
    <location>
        <begin position="303"/>
        <end position="335"/>
    </location>
</feature>
<evidence type="ECO:0000256" key="3">
    <source>
        <dbReference type="PROSITE-ProRule" id="PRU00023"/>
    </source>
</evidence>
<dbReference type="Pfam" id="PF12796">
    <property type="entry name" value="Ank_2"/>
    <property type="match status" value="4"/>
</dbReference>
<accession>A0A8J2MK47</accession>
<protein>
    <submittedName>
        <fullName evidence="4">Similar to RF_0381: Putative ankyrin repeat protein RF_0381 (Rickettsia felis (Strain ATCC VR-1525 / URRWXCal2))</fullName>
    </submittedName>
</protein>
<organism evidence="4 5">
    <name type="scientific">Cotesia congregata</name>
    <name type="common">Parasitoid wasp</name>
    <name type="synonym">Apanteles congregatus</name>
    <dbReference type="NCBI Taxonomy" id="51543"/>
    <lineage>
        <taxon>Eukaryota</taxon>
        <taxon>Metazoa</taxon>
        <taxon>Ecdysozoa</taxon>
        <taxon>Arthropoda</taxon>
        <taxon>Hexapoda</taxon>
        <taxon>Insecta</taxon>
        <taxon>Pterygota</taxon>
        <taxon>Neoptera</taxon>
        <taxon>Endopterygota</taxon>
        <taxon>Hymenoptera</taxon>
        <taxon>Apocrita</taxon>
        <taxon>Ichneumonoidea</taxon>
        <taxon>Braconidae</taxon>
        <taxon>Microgastrinae</taxon>
        <taxon>Cotesia</taxon>
    </lineage>
</organism>
<evidence type="ECO:0000313" key="5">
    <source>
        <dbReference type="Proteomes" id="UP000786811"/>
    </source>
</evidence>
<feature type="repeat" description="ANK" evidence="3">
    <location>
        <begin position="65"/>
        <end position="97"/>
    </location>
</feature>
<dbReference type="PROSITE" id="PS50297">
    <property type="entry name" value="ANK_REP_REGION"/>
    <property type="match status" value="6"/>
</dbReference>
<reference evidence="4" key="1">
    <citation type="submission" date="2021-04" db="EMBL/GenBank/DDBJ databases">
        <authorList>
            <person name="Chebbi M.A.C M."/>
        </authorList>
    </citation>
    <scope>NUCLEOTIDE SEQUENCE</scope>
</reference>
<sequence>MPLKEDLAMTAAINQNWRTINRKTKNLIRFPPTSPATEPSSVEQSLKLVDQLISEGVSVNFATESGELALHSAINSNNFILAEKLISLGADVNLMRCTDGAFQNCTPLHIAVEKSNTEMVKLLLRHNASVNVQHVTPVLTKAVRKKSFELVELLINAGADLNPDNKLGQPLHMAIATNHYNMVQYLIQRGADVNGISRNRTALETAVKREHTEIIKLLLENGARVHDCKDGYSVLCRAIEKDNFKIVELLINAGADLNPPGCCTAPLLWAITQKKIKLIAFLVSRSANVNTIGPVEKYNLLKGNFSALQLAVMMDDINIVKLLLKSGANMNLIIDNDAFADDSLTVIHYAIEFKYEEELKLFLNNQEIDVNARTKIKHESLLHYAVKFLKKKELIVKLLEVGADINYQDSFGKLPIDNVDCDDKFGFKVILEQHILKLLGANLYVSKKNLKAIEKKINYQVYLANCQEEIKKLKEIKFYNTSHTLYDFLVKNVHEMSFILVNMKDVSCTNEKYLRGWLWDDLSVGLWREVNLLVELKHVETFRSRQVTINKFFFFIFY</sequence>
<name>A0A8J2MK47_COTCN</name>
<evidence type="ECO:0000256" key="1">
    <source>
        <dbReference type="ARBA" id="ARBA00022737"/>
    </source>
</evidence>
<feature type="repeat" description="ANK" evidence="3">
    <location>
        <begin position="139"/>
        <end position="166"/>
    </location>
</feature>
<dbReference type="SUPFAM" id="SSF48403">
    <property type="entry name" value="Ankyrin repeat"/>
    <property type="match status" value="1"/>
</dbReference>
<dbReference type="PANTHER" id="PTHR24171">
    <property type="entry name" value="ANKYRIN REPEAT DOMAIN-CONTAINING PROTEIN 39-RELATED"/>
    <property type="match status" value="1"/>
</dbReference>
<dbReference type="PRINTS" id="PR01415">
    <property type="entry name" value="ANKYRIN"/>
</dbReference>